<name>A0A0E9UYE8_ANGAN</name>
<accession>A0A0E9UYE8</accession>
<proteinExistence type="predicted"/>
<reference evidence="1" key="1">
    <citation type="submission" date="2014-11" db="EMBL/GenBank/DDBJ databases">
        <authorList>
            <person name="Amaro Gonzalez C."/>
        </authorList>
    </citation>
    <scope>NUCLEOTIDE SEQUENCE</scope>
</reference>
<reference evidence="1" key="2">
    <citation type="journal article" date="2015" name="Fish Shellfish Immunol.">
        <title>Early steps in the European eel (Anguilla anguilla)-Vibrio vulnificus interaction in the gills: Role of the RtxA13 toxin.</title>
        <authorList>
            <person name="Callol A."/>
            <person name="Pajuelo D."/>
            <person name="Ebbesson L."/>
            <person name="Teles M."/>
            <person name="MacKenzie S."/>
            <person name="Amaro C."/>
        </authorList>
    </citation>
    <scope>NUCLEOTIDE SEQUENCE</scope>
</reference>
<sequence>MNILVISEFFQSILQSKLCMENIKIA</sequence>
<dbReference type="AlphaFoldDB" id="A0A0E9UYE8"/>
<evidence type="ECO:0000313" key="1">
    <source>
        <dbReference type="EMBL" id="JAH70756.1"/>
    </source>
</evidence>
<dbReference type="EMBL" id="GBXM01037821">
    <property type="protein sequence ID" value="JAH70756.1"/>
    <property type="molecule type" value="Transcribed_RNA"/>
</dbReference>
<protein>
    <submittedName>
        <fullName evidence="1">Uncharacterized protein</fullName>
    </submittedName>
</protein>
<organism evidence="1">
    <name type="scientific">Anguilla anguilla</name>
    <name type="common">European freshwater eel</name>
    <name type="synonym">Muraena anguilla</name>
    <dbReference type="NCBI Taxonomy" id="7936"/>
    <lineage>
        <taxon>Eukaryota</taxon>
        <taxon>Metazoa</taxon>
        <taxon>Chordata</taxon>
        <taxon>Craniata</taxon>
        <taxon>Vertebrata</taxon>
        <taxon>Euteleostomi</taxon>
        <taxon>Actinopterygii</taxon>
        <taxon>Neopterygii</taxon>
        <taxon>Teleostei</taxon>
        <taxon>Anguilliformes</taxon>
        <taxon>Anguillidae</taxon>
        <taxon>Anguilla</taxon>
    </lineage>
</organism>